<keyword evidence="11" id="KW-1185">Reference proteome</keyword>
<accession>A0A9P5SWN1</accession>
<feature type="compositionally biased region" description="Basic and acidic residues" evidence="9">
    <location>
        <begin position="326"/>
        <end position="339"/>
    </location>
</feature>
<evidence type="ECO:0000256" key="2">
    <source>
        <dbReference type="ARBA" id="ARBA00010050"/>
    </source>
</evidence>
<sequence length="373" mass="41854">MAGLEEARLREAMDYMKEADKNTETGWFKKPDWDIAAQYYEKAGRALENGANVLLQNMGQPERAADMYKRASELFMRSMTPDRAAEMMEKSAKAMEPISVDSAIDLYIGACNIYENEDRARYATDTFKRTVSLLVKHRRFDKAIEVLQRLGIVQQGIANKSAYFKTLLSIVIIQLAAGDEVDAGKRFQAFCSIDGFVQSEESAVAQGMLDAFEHRDQEYFNQTAARQHVGFLDNEIARLARSIVISNDLVGGFAPVEPEEPPQHQEVNAPQPPVNQIYQVVPPQQPAVLLGQKDVYRGDPYGSSSANKHEEHHDQGSIHGMPPPYPHDERQEDDWRALTEKPSATSPHQQRPFPGVPPGRSYTQEDGDDEGLL</sequence>
<dbReference type="GO" id="GO:0031201">
    <property type="term" value="C:SNARE complex"/>
    <property type="evidence" value="ECO:0007669"/>
    <property type="project" value="TreeGrafter"/>
</dbReference>
<protein>
    <recommendedName>
        <fullName evidence="7">Gamma-soluble NSF attachment protein</fullName>
    </recommendedName>
    <alternativeName>
        <fullName evidence="8">N-ethylmaleimide-sensitive factor attachment protein gamma</fullName>
    </alternativeName>
</protein>
<dbReference type="InterPro" id="IPR000744">
    <property type="entry name" value="NSF_attach"/>
</dbReference>
<dbReference type="InterPro" id="IPR011990">
    <property type="entry name" value="TPR-like_helical_dom_sf"/>
</dbReference>
<dbReference type="SUPFAM" id="SSF48452">
    <property type="entry name" value="TPR-like"/>
    <property type="match status" value="1"/>
</dbReference>
<keyword evidence="3" id="KW-0813">Transport</keyword>
<evidence type="ECO:0000313" key="10">
    <source>
        <dbReference type="EMBL" id="KAF9337115.1"/>
    </source>
</evidence>
<dbReference type="Gene3D" id="1.25.40.10">
    <property type="entry name" value="Tetratricopeptide repeat domain"/>
    <property type="match status" value="1"/>
</dbReference>
<evidence type="ECO:0000256" key="6">
    <source>
        <dbReference type="ARBA" id="ARBA00023136"/>
    </source>
</evidence>
<organism evidence="10 11">
    <name type="scientific">Podila minutissima</name>
    <dbReference type="NCBI Taxonomy" id="64525"/>
    <lineage>
        <taxon>Eukaryota</taxon>
        <taxon>Fungi</taxon>
        <taxon>Fungi incertae sedis</taxon>
        <taxon>Mucoromycota</taxon>
        <taxon>Mortierellomycotina</taxon>
        <taxon>Mortierellomycetes</taxon>
        <taxon>Mortierellales</taxon>
        <taxon>Mortierellaceae</taxon>
        <taxon>Podila</taxon>
    </lineage>
</organism>
<evidence type="ECO:0000256" key="8">
    <source>
        <dbReference type="ARBA" id="ARBA00042485"/>
    </source>
</evidence>
<dbReference type="GO" id="GO:0019905">
    <property type="term" value="F:syntaxin binding"/>
    <property type="evidence" value="ECO:0007669"/>
    <property type="project" value="TreeGrafter"/>
</dbReference>
<dbReference type="GO" id="GO:0005774">
    <property type="term" value="C:vacuolar membrane"/>
    <property type="evidence" value="ECO:0007669"/>
    <property type="project" value="TreeGrafter"/>
</dbReference>
<dbReference type="GO" id="GO:0016192">
    <property type="term" value="P:vesicle-mediated transport"/>
    <property type="evidence" value="ECO:0007669"/>
    <property type="project" value="UniProtKB-KW"/>
</dbReference>
<feature type="region of interest" description="Disordered" evidence="9">
    <location>
        <begin position="295"/>
        <end position="373"/>
    </location>
</feature>
<dbReference type="GO" id="GO:0005483">
    <property type="term" value="F:soluble NSF attachment protein activity"/>
    <property type="evidence" value="ECO:0007669"/>
    <property type="project" value="TreeGrafter"/>
</dbReference>
<reference evidence="10" key="1">
    <citation type="journal article" date="2020" name="Fungal Divers.">
        <title>Resolving the Mortierellaceae phylogeny through synthesis of multi-gene phylogenetics and phylogenomics.</title>
        <authorList>
            <person name="Vandepol N."/>
            <person name="Liber J."/>
            <person name="Desiro A."/>
            <person name="Na H."/>
            <person name="Kennedy M."/>
            <person name="Barry K."/>
            <person name="Grigoriev I.V."/>
            <person name="Miller A.N."/>
            <person name="O'Donnell K."/>
            <person name="Stajich J.E."/>
            <person name="Bonito G."/>
        </authorList>
    </citation>
    <scope>NUCLEOTIDE SEQUENCE</scope>
    <source>
        <strain evidence="10">NVP1</strain>
    </source>
</reference>
<evidence type="ECO:0000256" key="5">
    <source>
        <dbReference type="ARBA" id="ARBA00022927"/>
    </source>
</evidence>
<dbReference type="Pfam" id="PF14938">
    <property type="entry name" value="SNAP"/>
    <property type="match status" value="1"/>
</dbReference>
<comment type="caution">
    <text evidence="10">The sequence shown here is derived from an EMBL/GenBank/DDBJ whole genome shotgun (WGS) entry which is preliminary data.</text>
</comment>
<evidence type="ECO:0000256" key="9">
    <source>
        <dbReference type="SAM" id="MobiDB-lite"/>
    </source>
</evidence>
<comment type="similarity">
    <text evidence="2">Belongs to the SNAP family.</text>
</comment>
<evidence type="ECO:0000313" key="11">
    <source>
        <dbReference type="Proteomes" id="UP000696485"/>
    </source>
</evidence>
<proteinExistence type="inferred from homology"/>
<evidence type="ECO:0000256" key="3">
    <source>
        <dbReference type="ARBA" id="ARBA00022448"/>
    </source>
</evidence>
<dbReference type="GO" id="GO:0006886">
    <property type="term" value="P:intracellular protein transport"/>
    <property type="evidence" value="ECO:0007669"/>
    <property type="project" value="InterPro"/>
</dbReference>
<dbReference type="AlphaFoldDB" id="A0A9P5SWN1"/>
<dbReference type="PANTHER" id="PTHR13768:SF2">
    <property type="entry name" value="GAMMA-SOLUBLE NSF ATTACHMENT PROTEIN"/>
    <property type="match status" value="1"/>
</dbReference>
<name>A0A9P5SWN1_9FUNG</name>
<keyword evidence="5" id="KW-0653">Protein transport</keyword>
<evidence type="ECO:0000256" key="4">
    <source>
        <dbReference type="ARBA" id="ARBA00022892"/>
    </source>
</evidence>
<dbReference type="PANTHER" id="PTHR13768">
    <property type="entry name" value="SOLUBLE NSF ATTACHMENT PROTEIN SNAP"/>
    <property type="match status" value="1"/>
</dbReference>
<keyword evidence="6" id="KW-0472">Membrane</keyword>
<dbReference type="Proteomes" id="UP000696485">
    <property type="component" value="Unassembled WGS sequence"/>
</dbReference>
<evidence type="ECO:0000256" key="7">
    <source>
        <dbReference type="ARBA" id="ARBA00040047"/>
    </source>
</evidence>
<dbReference type="EMBL" id="JAAAUY010000036">
    <property type="protein sequence ID" value="KAF9337115.1"/>
    <property type="molecule type" value="Genomic_DNA"/>
</dbReference>
<feature type="compositionally biased region" description="Basic and acidic residues" evidence="9">
    <location>
        <begin position="307"/>
        <end position="316"/>
    </location>
</feature>
<keyword evidence="4" id="KW-0931">ER-Golgi transport</keyword>
<comment type="subcellular location">
    <subcellularLocation>
        <location evidence="1">Membrane</location>
        <topology evidence="1">Peripheral membrane protein</topology>
    </subcellularLocation>
</comment>
<evidence type="ECO:0000256" key="1">
    <source>
        <dbReference type="ARBA" id="ARBA00004170"/>
    </source>
</evidence>
<gene>
    <name evidence="10" type="ORF">BG006_006145</name>
</gene>